<evidence type="ECO:0000256" key="1">
    <source>
        <dbReference type="ARBA" id="ARBA00006096"/>
    </source>
</evidence>
<feature type="signal peptide" evidence="3">
    <location>
        <begin position="1"/>
        <end position="18"/>
    </location>
</feature>
<dbReference type="EC" id="3.4.16.4" evidence="4"/>
<evidence type="ECO:0000313" key="5">
    <source>
        <dbReference type="Proteomes" id="UP001595907"/>
    </source>
</evidence>
<comment type="caution">
    <text evidence="4">The sequence shown here is derived from an EMBL/GenBank/DDBJ whole genome shotgun (WGS) entry which is preliminary data.</text>
</comment>
<evidence type="ECO:0000256" key="3">
    <source>
        <dbReference type="SAM" id="SignalP"/>
    </source>
</evidence>
<dbReference type="Pfam" id="PF02113">
    <property type="entry name" value="Peptidase_S13"/>
    <property type="match status" value="1"/>
</dbReference>
<reference evidence="5" key="1">
    <citation type="journal article" date="2019" name="Int. J. Syst. Evol. Microbiol.">
        <title>The Global Catalogue of Microorganisms (GCM) 10K type strain sequencing project: providing services to taxonomists for standard genome sequencing and annotation.</title>
        <authorList>
            <consortium name="The Broad Institute Genomics Platform"/>
            <consortium name="The Broad Institute Genome Sequencing Center for Infectious Disease"/>
            <person name="Wu L."/>
            <person name="Ma J."/>
        </authorList>
    </citation>
    <scope>NUCLEOTIDE SEQUENCE [LARGE SCALE GENOMIC DNA]</scope>
    <source>
        <strain evidence="5">CECT 8289</strain>
    </source>
</reference>
<protein>
    <submittedName>
        <fullName evidence="4">D-alanyl-D-alanine carboxypeptidase/D-alanyl-D-alanine-endopeptidase</fullName>
        <ecNumber evidence="4">3.4.16.4</ecNumber>
    </submittedName>
</protein>
<evidence type="ECO:0000313" key="4">
    <source>
        <dbReference type="EMBL" id="MFC4262770.1"/>
    </source>
</evidence>
<dbReference type="RefSeq" id="WP_379708541.1">
    <property type="nucleotide sequence ID" value="NZ_JBHSCZ010000002.1"/>
</dbReference>
<dbReference type="Gene3D" id="3.40.710.10">
    <property type="entry name" value="DD-peptidase/beta-lactamase superfamily"/>
    <property type="match status" value="2"/>
</dbReference>
<dbReference type="InterPro" id="IPR012338">
    <property type="entry name" value="Beta-lactam/transpept-like"/>
</dbReference>
<dbReference type="Proteomes" id="UP001595907">
    <property type="component" value="Unassembled WGS sequence"/>
</dbReference>
<keyword evidence="4" id="KW-0121">Carboxypeptidase</keyword>
<keyword evidence="4" id="KW-0645">Protease</keyword>
<comment type="similarity">
    <text evidence="1">Belongs to the peptidase S13 family.</text>
</comment>
<evidence type="ECO:0000256" key="2">
    <source>
        <dbReference type="ARBA" id="ARBA00022801"/>
    </source>
</evidence>
<dbReference type="PRINTS" id="PR00922">
    <property type="entry name" value="DADACBPTASE3"/>
</dbReference>
<sequence length="431" mass="49164">MKKCWFITSIFLCQWVMAQTNEKLVASFLNDTAIKTGHVGICIYEPASKQYLIQYNDQKNFTPSSNVKLFTLFAALQYLGDSIPGVQYIETDTSIVLFPTADPTLLHPSFNQQPVLKWLQQSTKKLYLFQSPQIIEPYGVGWAWDDYSDYFMPEKSAMPLYGNVVRFYGDKNNVHYYPSKMVTQFSVADDVNNASYNRAVTRNFYNNEFILTQYIQNKLEEVPFITSYKNTALLLGDTVHQPINIIHDTSKLSNQKIKTFYSVPTVDVLKKMMFESDNFLAEQMLLVISNLRFHQMNTTLLIDSLLKTDFINIPQQPRWVDGSGLSRYNLFTPQQFIYILQKLTDCFGVKKLQQILPTAGEGTLKAYYNGNEQRIFAKTGSMSNNVSLSGTLKTDSGKNLRFSVIINNYSGSGKAGRRAIEKLLQGIIATN</sequence>
<keyword evidence="3" id="KW-0732">Signal</keyword>
<dbReference type="InterPro" id="IPR000667">
    <property type="entry name" value="Peptidase_S13"/>
</dbReference>
<feature type="chain" id="PRO_5046084902" evidence="3">
    <location>
        <begin position="19"/>
        <end position="431"/>
    </location>
</feature>
<gene>
    <name evidence="4" type="primary">dacB</name>
    <name evidence="4" type="ORF">ACFOWM_07775</name>
</gene>
<dbReference type="EMBL" id="JBHSCZ010000002">
    <property type="protein sequence ID" value="MFC4262770.1"/>
    <property type="molecule type" value="Genomic_DNA"/>
</dbReference>
<keyword evidence="5" id="KW-1185">Reference proteome</keyword>
<dbReference type="PANTHER" id="PTHR30023:SF0">
    <property type="entry name" value="PENICILLIN-SENSITIVE CARBOXYPEPTIDASE A"/>
    <property type="match status" value="1"/>
</dbReference>
<dbReference type="NCBIfam" id="TIGR00666">
    <property type="entry name" value="PBP4"/>
    <property type="match status" value="1"/>
</dbReference>
<name>A0ABV8QR93_9BACT</name>
<dbReference type="SUPFAM" id="SSF56601">
    <property type="entry name" value="beta-lactamase/transpeptidase-like"/>
    <property type="match status" value="1"/>
</dbReference>
<accession>A0ABV8QR93</accession>
<proteinExistence type="inferred from homology"/>
<organism evidence="4 5">
    <name type="scientific">Ferruginibacter yonginensis</name>
    <dbReference type="NCBI Taxonomy" id="1310416"/>
    <lineage>
        <taxon>Bacteria</taxon>
        <taxon>Pseudomonadati</taxon>
        <taxon>Bacteroidota</taxon>
        <taxon>Chitinophagia</taxon>
        <taxon>Chitinophagales</taxon>
        <taxon>Chitinophagaceae</taxon>
        <taxon>Ferruginibacter</taxon>
    </lineage>
</organism>
<dbReference type="GO" id="GO:0009002">
    <property type="term" value="F:serine-type D-Ala-D-Ala carboxypeptidase activity"/>
    <property type="evidence" value="ECO:0007669"/>
    <property type="project" value="UniProtKB-EC"/>
</dbReference>
<keyword evidence="2 4" id="KW-0378">Hydrolase</keyword>
<dbReference type="PANTHER" id="PTHR30023">
    <property type="entry name" value="D-ALANYL-D-ALANINE CARBOXYPEPTIDASE"/>
    <property type="match status" value="1"/>
</dbReference>